<proteinExistence type="predicted"/>
<name>A0ABW3CTH4_9ACTN</name>
<sequence length="124" mass="12772">MPLATAVTLSGKSAIVHLLGVVPVLANPAPPVIDKWGYTHAVAEQEKSGTSSSAGPAQVGIPASLYWVNGDVTCRPGEVPILAVVCFPNRLPGPGASPRAVALSQWRRLPIPAPVVRTAPPRGT</sequence>
<keyword evidence="2" id="KW-1185">Reference proteome</keyword>
<comment type="caution">
    <text evidence="1">The sequence shown here is derived from an EMBL/GenBank/DDBJ whole genome shotgun (WGS) entry which is preliminary data.</text>
</comment>
<protein>
    <submittedName>
        <fullName evidence="1">Uncharacterized protein</fullName>
    </submittedName>
</protein>
<dbReference type="EMBL" id="JBHTIR010004349">
    <property type="protein sequence ID" value="MFD0857077.1"/>
    <property type="molecule type" value="Genomic_DNA"/>
</dbReference>
<evidence type="ECO:0000313" key="2">
    <source>
        <dbReference type="Proteomes" id="UP001597083"/>
    </source>
</evidence>
<gene>
    <name evidence="1" type="ORF">ACFQ07_33025</name>
</gene>
<accession>A0ABW3CTH4</accession>
<reference evidence="2" key="1">
    <citation type="journal article" date="2019" name="Int. J. Syst. Evol. Microbiol.">
        <title>The Global Catalogue of Microorganisms (GCM) 10K type strain sequencing project: providing services to taxonomists for standard genome sequencing and annotation.</title>
        <authorList>
            <consortium name="The Broad Institute Genomics Platform"/>
            <consortium name="The Broad Institute Genome Sequencing Center for Infectious Disease"/>
            <person name="Wu L."/>
            <person name="Ma J."/>
        </authorList>
    </citation>
    <scope>NUCLEOTIDE SEQUENCE [LARGE SCALE GENOMIC DNA]</scope>
    <source>
        <strain evidence="2">JCM 31696</strain>
    </source>
</reference>
<evidence type="ECO:0000313" key="1">
    <source>
        <dbReference type="EMBL" id="MFD0857077.1"/>
    </source>
</evidence>
<organism evidence="1 2">
    <name type="scientific">Actinomadura adrarensis</name>
    <dbReference type="NCBI Taxonomy" id="1819600"/>
    <lineage>
        <taxon>Bacteria</taxon>
        <taxon>Bacillati</taxon>
        <taxon>Actinomycetota</taxon>
        <taxon>Actinomycetes</taxon>
        <taxon>Streptosporangiales</taxon>
        <taxon>Thermomonosporaceae</taxon>
        <taxon>Actinomadura</taxon>
    </lineage>
</organism>
<feature type="non-terminal residue" evidence="1">
    <location>
        <position position="124"/>
    </location>
</feature>
<dbReference type="Proteomes" id="UP001597083">
    <property type="component" value="Unassembled WGS sequence"/>
</dbReference>